<dbReference type="NCBIfam" id="TIGR02937">
    <property type="entry name" value="sigma70-ECF"/>
    <property type="match status" value="1"/>
</dbReference>
<dbReference type="SUPFAM" id="SSF88946">
    <property type="entry name" value="Sigma2 domain of RNA polymerase sigma factors"/>
    <property type="match status" value="1"/>
</dbReference>
<dbReference type="OrthoDB" id="9782703at2"/>
<evidence type="ECO:0000313" key="7">
    <source>
        <dbReference type="EMBL" id="QNU67652.1"/>
    </source>
</evidence>
<proteinExistence type="inferred from homology"/>
<keyword evidence="3" id="KW-0731">Sigma factor</keyword>
<dbReference type="Pfam" id="PF04542">
    <property type="entry name" value="Sigma70_r2"/>
    <property type="match status" value="1"/>
</dbReference>
<dbReference type="PANTHER" id="PTHR43133:SF51">
    <property type="entry name" value="RNA POLYMERASE SIGMA FACTOR"/>
    <property type="match status" value="1"/>
</dbReference>
<evidence type="ECO:0000259" key="5">
    <source>
        <dbReference type="Pfam" id="PF04542"/>
    </source>
</evidence>
<dbReference type="GO" id="GO:0006352">
    <property type="term" value="P:DNA-templated transcription initiation"/>
    <property type="evidence" value="ECO:0007669"/>
    <property type="project" value="InterPro"/>
</dbReference>
<dbReference type="Pfam" id="PF08281">
    <property type="entry name" value="Sigma70_r4_2"/>
    <property type="match status" value="1"/>
</dbReference>
<dbReference type="Gene3D" id="1.10.10.10">
    <property type="entry name" value="Winged helix-like DNA-binding domain superfamily/Winged helix DNA-binding domain"/>
    <property type="match status" value="1"/>
</dbReference>
<evidence type="ECO:0000256" key="1">
    <source>
        <dbReference type="ARBA" id="ARBA00010641"/>
    </source>
</evidence>
<keyword evidence="4" id="KW-0804">Transcription</keyword>
<dbReference type="SUPFAM" id="SSF88659">
    <property type="entry name" value="Sigma3 and sigma4 domains of RNA polymerase sigma factors"/>
    <property type="match status" value="1"/>
</dbReference>
<feature type="domain" description="RNA polymerase sigma-70 region 2" evidence="5">
    <location>
        <begin position="24"/>
        <end position="89"/>
    </location>
</feature>
<evidence type="ECO:0000256" key="4">
    <source>
        <dbReference type="ARBA" id="ARBA00023163"/>
    </source>
</evidence>
<dbReference type="InterPro" id="IPR013249">
    <property type="entry name" value="RNA_pol_sigma70_r4_t2"/>
</dbReference>
<dbReference type="InterPro" id="IPR007627">
    <property type="entry name" value="RNA_pol_sigma70_r2"/>
</dbReference>
<dbReference type="InterPro" id="IPR013324">
    <property type="entry name" value="RNA_pol_sigma_r3/r4-like"/>
</dbReference>
<dbReference type="EMBL" id="CP061336">
    <property type="protein sequence ID" value="QNU67652.1"/>
    <property type="molecule type" value="Genomic_DNA"/>
</dbReference>
<dbReference type="GO" id="GO:0003677">
    <property type="term" value="F:DNA binding"/>
    <property type="evidence" value="ECO:0007669"/>
    <property type="project" value="InterPro"/>
</dbReference>
<keyword evidence="8" id="KW-1185">Reference proteome</keyword>
<protein>
    <submittedName>
        <fullName evidence="7">Sigma-70 family RNA polymerase sigma factor</fullName>
    </submittedName>
</protein>
<dbReference type="CDD" id="cd06171">
    <property type="entry name" value="Sigma70_r4"/>
    <property type="match status" value="1"/>
</dbReference>
<dbReference type="RefSeq" id="WP_137698007.1">
    <property type="nucleotide sequence ID" value="NZ_CP061336.1"/>
</dbReference>
<dbReference type="InterPro" id="IPR013325">
    <property type="entry name" value="RNA_pol_sigma_r2"/>
</dbReference>
<dbReference type="KEGG" id="rher:EHE19_004030"/>
<dbReference type="Gene3D" id="1.10.1740.10">
    <property type="match status" value="1"/>
</dbReference>
<reference evidence="7 8" key="1">
    <citation type="submission" date="2020-09" db="EMBL/GenBank/DDBJ databases">
        <title>Characterization and genome sequencing of Ruminiclostridium sp. nov. MA18.</title>
        <authorList>
            <person name="Rettenmaier R."/>
            <person name="Kowollik M.-L."/>
            <person name="Liebl W."/>
            <person name="Zverlov V."/>
        </authorList>
    </citation>
    <scope>NUCLEOTIDE SEQUENCE [LARGE SCALE GENOMIC DNA]</scope>
    <source>
        <strain evidence="7 8">MA18</strain>
    </source>
</reference>
<gene>
    <name evidence="7" type="ORF">EHE19_004030</name>
</gene>
<evidence type="ECO:0000259" key="6">
    <source>
        <dbReference type="Pfam" id="PF08281"/>
    </source>
</evidence>
<name>A0A4U7JFC9_9FIRM</name>
<dbReference type="InterPro" id="IPR039425">
    <property type="entry name" value="RNA_pol_sigma-70-like"/>
</dbReference>
<dbReference type="InterPro" id="IPR036388">
    <property type="entry name" value="WH-like_DNA-bd_sf"/>
</dbReference>
<comment type="similarity">
    <text evidence="1">Belongs to the sigma-70 factor family. ECF subfamily.</text>
</comment>
<evidence type="ECO:0000256" key="2">
    <source>
        <dbReference type="ARBA" id="ARBA00023015"/>
    </source>
</evidence>
<dbReference type="Proteomes" id="UP000306409">
    <property type="component" value="Chromosome"/>
</dbReference>
<dbReference type="AlphaFoldDB" id="A0A4U7JFC9"/>
<evidence type="ECO:0000256" key="3">
    <source>
        <dbReference type="ARBA" id="ARBA00023082"/>
    </source>
</evidence>
<evidence type="ECO:0000313" key="8">
    <source>
        <dbReference type="Proteomes" id="UP000306409"/>
    </source>
</evidence>
<dbReference type="InterPro" id="IPR014284">
    <property type="entry name" value="RNA_pol_sigma-70_dom"/>
</dbReference>
<dbReference type="PANTHER" id="PTHR43133">
    <property type="entry name" value="RNA POLYMERASE ECF-TYPE SIGMA FACTO"/>
    <property type="match status" value="1"/>
</dbReference>
<keyword evidence="2" id="KW-0805">Transcription regulation</keyword>
<sequence>MTKTDEELVSLCLNGDTSAFEEIVSRYKKLVYSVVYKMIPDREEVNDVSQEVFIRIYRSLDKYNPEYKMSTWIVKITTNLCLDTLRKKKQDTVSLDDAIGVSSSIDTPEEALIKDQRTQLIKNAIDELPQKYKILITLFHSNGLSYEEMTKVLNEPMSIIKNRLYRARLMLKGKLDSARKEEVL</sequence>
<feature type="domain" description="RNA polymerase sigma factor 70 region 4 type 2" evidence="6">
    <location>
        <begin position="119"/>
        <end position="171"/>
    </location>
</feature>
<organism evidence="7 8">
    <name type="scientific">Ruminiclostridium herbifermentans</name>
    <dbReference type="NCBI Taxonomy" id="2488810"/>
    <lineage>
        <taxon>Bacteria</taxon>
        <taxon>Bacillati</taxon>
        <taxon>Bacillota</taxon>
        <taxon>Clostridia</taxon>
        <taxon>Eubacteriales</taxon>
        <taxon>Oscillospiraceae</taxon>
        <taxon>Ruminiclostridium</taxon>
    </lineage>
</organism>
<dbReference type="GO" id="GO:0016987">
    <property type="term" value="F:sigma factor activity"/>
    <property type="evidence" value="ECO:0007669"/>
    <property type="project" value="UniProtKB-KW"/>
</dbReference>
<accession>A0A4U7JFC9</accession>